<dbReference type="GO" id="GO:0016491">
    <property type="term" value="F:oxidoreductase activity"/>
    <property type="evidence" value="ECO:0007669"/>
    <property type="project" value="UniProtKB-KW"/>
</dbReference>
<organism evidence="2 3">
    <name type="scientific">Aureobasidium melanogenum</name>
    <name type="common">Aureobasidium pullulans var. melanogenum</name>
    <dbReference type="NCBI Taxonomy" id="46634"/>
    <lineage>
        <taxon>Eukaryota</taxon>
        <taxon>Fungi</taxon>
        <taxon>Dikarya</taxon>
        <taxon>Ascomycota</taxon>
        <taxon>Pezizomycotina</taxon>
        <taxon>Dothideomycetes</taxon>
        <taxon>Dothideomycetidae</taxon>
        <taxon>Dothideales</taxon>
        <taxon>Saccotheciaceae</taxon>
        <taxon>Aureobasidium</taxon>
    </lineage>
</organism>
<proteinExistence type="predicted"/>
<feature type="non-terminal residue" evidence="2">
    <location>
        <position position="351"/>
    </location>
</feature>
<dbReference type="PANTHER" id="PTHR47534:SF2">
    <property type="entry name" value="KETOREDUCTASE (KR) DOMAIN-CONTAINING PROTEIN-RELATED"/>
    <property type="match status" value="1"/>
</dbReference>
<dbReference type="Gene3D" id="3.40.50.720">
    <property type="entry name" value="NAD(P)-binding Rossmann-like Domain"/>
    <property type="match status" value="1"/>
</dbReference>
<reference evidence="2" key="1">
    <citation type="journal article" date="2021" name="J Fungi (Basel)">
        <title>Virulence traits and population genomics of the black yeast Aureobasidium melanogenum.</title>
        <authorList>
            <person name="Cernosa A."/>
            <person name="Sun X."/>
            <person name="Gostincar C."/>
            <person name="Fang C."/>
            <person name="Gunde-Cimerman N."/>
            <person name="Song Z."/>
        </authorList>
    </citation>
    <scope>NUCLEOTIDE SEQUENCE</scope>
    <source>
        <strain evidence="2">EXF-8016</strain>
    </source>
</reference>
<accession>A0A9P8KAF8</accession>
<comment type="caution">
    <text evidence="2">The sequence shown here is derived from an EMBL/GenBank/DDBJ whole genome shotgun (WGS) entry which is preliminary data.</text>
</comment>
<name>A0A9P8KAF8_AURME</name>
<dbReference type="AlphaFoldDB" id="A0A9P8KAF8"/>
<evidence type="ECO:0000256" key="1">
    <source>
        <dbReference type="ARBA" id="ARBA00023002"/>
    </source>
</evidence>
<keyword evidence="1" id="KW-0560">Oxidoreductase</keyword>
<sequence>MVSLDLVRKANNSLNARLPSPVALFVGGTSGIGRSTLRQLALNTRAPKAYIVGRSVSSAKPLLEELNHMNPLGTFNFIEADVSLISNVDKACERIKHHEKALDLLFMTPGGLSLVGRRETSEGIDKLFALRYYARMRFTQNLLPLLEAAEPQPGRVVSVLGGGFEGNINAGDLDLKHNYNIVSCAMHSVTMTSLAMEHLAASHRASFVHVYPGLVGTNIYTNSFPPPLAAVYNYGMWPLMYPFSVNINESGQRHLFHATSGHYPAKNLNSPGEAATRAGTKVAVGSDGALGSGAYLMNWKGETFAAGKKMQSLRAQGMAHRIWKHTTDLLNRAIAIEIECTRIEIRPEPID</sequence>
<gene>
    <name evidence="2" type="ORF">KCV03_g256</name>
</gene>
<evidence type="ECO:0000313" key="3">
    <source>
        <dbReference type="Proteomes" id="UP000767238"/>
    </source>
</evidence>
<dbReference type="InterPro" id="IPR036291">
    <property type="entry name" value="NAD(P)-bd_dom_sf"/>
</dbReference>
<dbReference type="InterPro" id="IPR002347">
    <property type="entry name" value="SDR_fam"/>
</dbReference>
<dbReference type="Pfam" id="PF00106">
    <property type="entry name" value="adh_short"/>
    <property type="match status" value="1"/>
</dbReference>
<dbReference type="Proteomes" id="UP000767238">
    <property type="component" value="Unassembled WGS sequence"/>
</dbReference>
<protein>
    <submittedName>
        <fullName evidence="2">NAD(P)-binding protein</fullName>
    </submittedName>
</protein>
<dbReference type="EMBL" id="JAHFYH010000001">
    <property type="protein sequence ID" value="KAH0237861.1"/>
    <property type="molecule type" value="Genomic_DNA"/>
</dbReference>
<dbReference type="InterPro" id="IPR052228">
    <property type="entry name" value="Sec_Metab_Biosynth_Oxidored"/>
</dbReference>
<dbReference type="PANTHER" id="PTHR47534">
    <property type="entry name" value="YALI0E05731P"/>
    <property type="match status" value="1"/>
</dbReference>
<reference evidence="2" key="2">
    <citation type="submission" date="2021-08" db="EMBL/GenBank/DDBJ databases">
        <authorList>
            <person name="Gostincar C."/>
            <person name="Sun X."/>
            <person name="Song Z."/>
            <person name="Gunde-Cimerman N."/>
        </authorList>
    </citation>
    <scope>NUCLEOTIDE SEQUENCE</scope>
    <source>
        <strain evidence="2">EXF-8016</strain>
    </source>
</reference>
<evidence type="ECO:0000313" key="2">
    <source>
        <dbReference type="EMBL" id="KAH0237861.1"/>
    </source>
</evidence>
<dbReference type="SUPFAM" id="SSF51735">
    <property type="entry name" value="NAD(P)-binding Rossmann-fold domains"/>
    <property type="match status" value="1"/>
</dbReference>